<dbReference type="RefSeq" id="WP_289164446.1">
    <property type="nucleotide sequence ID" value="NZ_JASZZN010000010.1"/>
</dbReference>
<dbReference type="Proteomes" id="UP001239462">
    <property type="component" value="Unassembled WGS sequence"/>
</dbReference>
<protein>
    <recommendedName>
        <fullName evidence="5">CARDB domain-containing protein</fullName>
    </recommendedName>
</protein>
<feature type="compositionally biased region" description="Polar residues" evidence="1">
    <location>
        <begin position="278"/>
        <end position="298"/>
    </location>
</feature>
<evidence type="ECO:0000256" key="2">
    <source>
        <dbReference type="SAM" id="SignalP"/>
    </source>
</evidence>
<feature type="chain" id="PRO_5046666668" description="CARDB domain-containing protein" evidence="2">
    <location>
        <begin position="29"/>
        <end position="298"/>
    </location>
</feature>
<dbReference type="InterPro" id="IPR013783">
    <property type="entry name" value="Ig-like_fold"/>
</dbReference>
<evidence type="ECO:0000313" key="4">
    <source>
        <dbReference type="Proteomes" id="UP001239462"/>
    </source>
</evidence>
<evidence type="ECO:0008006" key="5">
    <source>
        <dbReference type="Google" id="ProtNLM"/>
    </source>
</evidence>
<feature type="signal peptide" evidence="2">
    <location>
        <begin position="1"/>
        <end position="28"/>
    </location>
</feature>
<gene>
    <name evidence="3" type="ORF">QTN89_15480</name>
</gene>
<dbReference type="Gene3D" id="2.60.40.10">
    <property type="entry name" value="Immunoglobulins"/>
    <property type="match status" value="1"/>
</dbReference>
<feature type="compositionally biased region" description="Polar residues" evidence="1">
    <location>
        <begin position="252"/>
        <end position="271"/>
    </location>
</feature>
<comment type="caution">
    <text evidence="3">The sequence shown here is derived from an EMBL/GenBank/DDBJ whole genome shotgun (WGS) entry which is preliminary data.</text>
</comment>
<evidence type="ECO:0000313" key="3">
    <source>
        <dbReference type="EMBL" id="MDM4016847.1"/>
    </source>
</evidence>
<feature type="region of interest" description="Disordered" evidence="1">
    <location>
        <begin position="225"/>
        <end position="298"/>
    </location>
</feature>
<keyword evidence="2" id="KW-0732">Signal</keyword>
<keyword evidence="4" id="KW-1185">Reference proteome</keyword>
<reference evidence="3 4" key="1">
    <citation type="submission" date="2023-06" db="EMBL/GenBank/DDBJ databases">
        <title>Roseiconus lacunae JC819 isolated from Gulf of Mannar region, Tamil Nadu.</title>
        <authorList>
            <person name="Pk S."/>
            <person name="Ch S."/>
            <person name="Ch V.R."/>
        </authorList>
    </citation>
    <scope>NUCLEOTIDE SEQUENCE [LARGE SCALE GENOMIC DNA]</scope>
    <source>
        <strain evidence="3 4">JC819</strain>
    </source>
</reference>
<dbReference type="EMBL" id="JASZZN010000010">
    <property type="protein sequence ID" value="MDM4016847.1"/>
    <property type="molecule type" value="Genomic_DNA"/>
</dbReference>
<organism evidence="3 4">
    <name type="scientific">Roseiconus lacunae</name>
    <dbReference type="NCBI Taxonomy" id="2605694"/>
    <lineage>
        <taxon>Bacteria</taxon>
        <taxon>Pseudomonadati</taxon>
        <taxon>Planctomycetota</taxon>
        <taxon>Planctomycetia</taxon>
        <taxon>Pirellulales</taxon>
        <taxon>Pirellulaceae</taxon>
        <taxon>Roseiconus</taxon>
    </lineage>
</organism>
<proteinExistence type="predicted"/>
<name>A0ABT7PK21_9BACT</name>
<evidence type="ECO:0000256" key="1">
    <source>
        <dbReference type="SAM" id="MobiDB-lite"/>
    </source>
</evidence>
<accession>A0ABT7PK21</accession>
<feature type="compositionally biased region" description="Low complexity" evidence="1">
    <location>
        <begin position="225"/>
        <end position="250"/>
    </location>
</feature>
<sequence length="298" mass="31296">MKRTQLSASLAVLILSAAALITPSTTMADDVTLHRLLTGPDRCDHVISLLMRYGVNNDRQTQSEIRMHHPLGPFQMPVSELGDLHLVSVAQHGTPQPGCGPAFEVMVKNCSTRDVHSLRLTAVGLFGRINPCSPNRTETIACLGAGQTAQVTVTLPVEALAMGQYNGAALPLNRLLVVLDSYDQFLESNEANNLRLFELAEIPAVTVAEVASTSIGVNTSAGAASQASPTIQPAPAASSQAAPTQTTPAQEGPNQMGSPDATTLPAPSSGQVPAIRQSDLQSAINQFGQQTTSDQTVE</sequence>